<feature type="transmembrane region" description="Helical" evidence="6">
    <location>
        <begin position="253"/>
        <end position="275"/>
    </location>
</feature>
<keyword evidence="5 6" id="KW-0472">Membrane</keyword>
<dbReference type="Gene3D" id="1.20.1740.10">
    <property type="entry name" value="Amino acid/polyamine transporter I"/>
    <property type="match status" value="1"/>
</dbReference>
<evidence type="ECO:0000313" key="8">
    <source>
        <dbReference type="Proteomes" id="UP000286806"/>
    </source>
</evidence>
<feature type="transmembrane region" description="Helical" evidence="6">
    <location>
        <begin position="349"/>
        <end position="372"/>
    </location>
</feature>
<dbReference type="InterPro" id="IPR002293">
    <property type="entry name" value="AA/rel_permease1"/>
</dbReference>
<comment type="caution">
    <text evidence="7">The sequence shown here is derived from an EMBL/GenBank/DDBJ whole genome shotgun (WGS) entry which is preliminary data.</text>
</comment>
<feature type="transmembrane region" description="Helical" evidence="6">
    <location>
        <begin position="384"/>
        <end position="405"/>
    </location>
</feature>
<reference evidence="7 8" key="1">
    <citation type="journal article" date="2019" name="Front. Microbiol.">
        <title>Genomes of Neutrophilic Sulfur-Oxidizing Chemolithoautotrophs Representing 9 Proteobacterial Species From 8 Genera.</title>
        <authorList>
            <person name="Watanabe T."/>
            <person name="Kojima H."/>
            <person name="Umezawa K."/>
            <person name="Hori C."/>
            <person name="Takasuka T.E."/>
            <person name="Kato Y."/>
            <person name="Fukui M."/>
        </authorList>
    </citation>
    <scope>NUCLEOTIDE SEQUENCE [LARGE SCALE GENOMIC DNA]</scope>
    <source>
        <strain evidence="7 8">TTN</strain>
    </source>
</reference>
<name>A0A401JCF1_9PROT</name>
<dbReference type="EMBL" id="BGOW01000010">
    <property type="protein sequence ID" value="GBL45358.1"/>
    <property type="molecule type" value="Genomic_DNA"/>
</dbReference>
<accession>A0A401JCF1</accession>
<evidence type="ECO:0000256" key="6">
    <source>
        <dbReference type="SAM" id="Phobius"/>
    </source>
</evidence>
<feature type="transmembrane region" description="Helical" evidence="6">
    <location>
        <begin position="65"/>
        <end position="83"/>
    </location>
</feature>
<feature type="transmembrane region" description="Helical" evidence="6">
    <location>
        <begin position="35"/>
        <end position="59"/>
    </location>
</feature>
<evidence type="ECO:0000256" key="3">
    <source>
        <dbReference type="ARBA" id="ARBA00022692"/>
    </source>
</evidence>
<feature type="transmembrane region" description="Helical" evidence="6">
    <location>
        <begin position="104"/>
        <end position="126"/>
    </location>
</feature>
<dbReference type="AlphaFoldDB" id="A0A401JCF1"/>
<keyword evidence="4 6" id="KW-1133">Transmembrane helix</keyword>
<protein>
    <submittedName>
        <fullName evidence="7">Cell processes</fullName>
    </submittedName>
</protein>
<proteinExistence type="predicted"/>
<feature type="transmembrane region" description="Helical" evidence="6">
    <location>
        <begin position="444"/>
        <end position="461"/>
    </location>
</feature>
<feature type="transmembrane region" description="Helical" evidence="6">
    <location>
        <begin position="146"/>
        <end position="163"/>
    </location>
</feature>
<feature type="transmembrane region" description="Helical" evidence="6">
    <location>
        <begin position="302"/>
        <end position="328"/>
    </location>
</feature>
<evidence type="ECO:0000256" key="4">
    <source>
        <dbReference type="ARBA" id="ARBA00022989"/>
    </source>
</evidence>
<organism evidence="7 8">
    <name type="scientific">Sulfuriferula multivorans</name>
    <dbReference type="NCBI Taxonomy" id="1559896"/>
    <lineage>
        <taxon>Bacteria</taxon>
        <taxon>Pseudomonadati</taxon>
        <taxon>Pseudomonadota</taxon>
        <taxon>Betaproteobacteria</taxon>
        <taxon>Nitrosomonadales</taxon>
        <taxon>Sulfuricellaceae</taxon>
        <taxon>Sulfuriferula</taxon>
    </lineage>
</organism>
<sequence length="474" mass="51010">MYGQVEYFYHFTLWRHMNAASGLEKNALGLAESTIMGVAGTAPVFSIAATSATLIAAVGILSPASLLYCGLIMFGVTFAYMYLNRLDTNAGASYAWLSSVFNPILGFLSGWALLVASAVFMVSGTIPAATATLALLAPNLANSTGSVTLVAAAWLVVVSAVIIKGIKLTSYVQVVMTLVELGIVLVILIAAWLQYGGHPAHHLSLTSFSPAGFTPHLFTLGALTALFFFWGWDVTVNLNEETRNGSRVAGLSSLLAMLVVLALFILFAMATLLVLSDQEIQASGTNVVLAIAEKLFPKPWSYIAVLAVMLSTVGTLETSILQFSRTLFAQSRDYMLHPRYARLHPSWNTPWIATLVIAGFGLLLLLLASGIPSVNQIIQDSVNAIGFQAAFYYGLACFACAWHVWSNQPKNAYNLTFLVFWPLTSAGFLWFVGIDSLPAFNTTSRVVAVGGILLGLIPLWLNRHLRRAALATQS</sequence>
<dbReference type="PIRSF" id="PIRSF006060">
    <property type="entry name" value="AA_transporter"/>
    <property type="match status" value="1"/>
</dbReference>
<dbReference type="Pfam" id="PF13520">
    <property type="entry name" value="AA_permease_2"/>
    <property type="match status" value="1"/>
</dbReference>
<comment type="subcellular location">
    <subcellularLocation>
        <location evidence="1">Cell membrane</location>
        <topology evidence="1">Multi-pass membrane protein</topology>
    </subcellularLocation>
</comment>
<dbReference type="PANTHER" id="PTHR42770">
    <property type="entry name" value="AMINO ACID TRANSPORTER-RELATED"/>
    <property type="match status" value="1"/>
</dbReference>
<dbReference type="Proteomes" id="UP000286806">
    <property type="component" value="Unassembled WGS sequence"/>
</dbReference>
<gene>
    <name evidence="7" type="ORF">SFMTTN_1165</name>
</gene>
<keyword evidence="3 6" id="KW-0812">Transmembrane</keyword>
<feature type="transmembrane region" description="Helical" evidence="6">
    <location>
        <begin position="213"/>
        <end position="232"/>
    </location>
</feature>
<keyword evidence="2" id="KW-1003">Cell membrane</keyword>
<evidence type="ECO:0000313" key="7">
    <source>
        <dbReference type="EMBL" id="GBL45358.1"/>
    </source>
</evidence>
<feature type="transmembrane region" description="Helical" evidence="6">
    <location>
        <begin position="412"/>
        <end position="432"/>
    </location>
</feature>
<dbReference type="PANTHER" id="PTHR42770:SF7">
    <property type="entry name" value="MEMBRANE PROTEIN"/>
    <property type="match status" value="1"/>
</dbReference>
<dbReference type="InterPro" id="IPR050367">
    <property type="entry name" value="APC_superfamily"/>
</dbReference>
<keyword evidence="8" id="KW-1185">Reference proteome</keyword>
<evidence type="ECO:0000256" key="1">
    <source>
        <dbReference type="ARBA" id="ARBA00004651"/>
    </source>
</evidence>
<evidence type="ECO:0000256" key="5">
    <source>
        <dbReference type="ARBA" id="ARBA00023136"/>
    </source>
</evidence>
<dbReference type="GO" id="GO:0022857">
    <property type="term" value="F:transmembrane transporter activity"/>
    <property type="evidence" value="ECO:0007669"/>
    <property type="project" value="InterPro"/>
</dbReference>
<dbReference type="GO" id="GO:0005886">
    <property type="term" value="C:plasma membrane"/>
    <property type="evidence" value="ECO:0007669"/>
    <property type="project" value="UniProtKB-SubCell"/>
</dbReference>
<evidence type="ECO:0000256" key="2">
    <source>
        <dbReference type="ARBA" id="ARBA00022475"/>
    </source>
</evidence>
<feature type="transmembrane region" description="Helical" evidence="6">
    <location>
        <begin position="170"/>
        <end position="193"/>
    </location>
</feature>